<protein>
    <recommendedName>
        <fullName evidence="8">Transmembrane protein 135 N-terminal domain-containing protein</fullName>
    </recommendedName>
</protein>
<name>A0A8S1J131_9CHLO</name>
<feature type="compositionally biased region" description="Basic and acidic residues" evidence="6">
    <location>
        <begin position="1"/>
        <end position="15"/>
    </location>
</feature>
<evidence type="ECO:0000256" key="3">
    <source>
        <dbReference type="ARBA" id="ARBA00022692"/>
    </source>
</evidence>
<feature type="transmembrane region" description="Helical" evidence="7">
    <location>
        <begin position="309"/>
        <end position="328"/>
    </location>
</feature>
<proteinExistence type="inferred from homology"/>
<evidence type="ECO:0000259" key="8">
    <source>
        <dbReference type="Pfam" id="PF15982"/>
    </source>
</evidence>
<comment type="similarity">
    <text evidence="2">Belongs to the TMEM135 family.</text>
</comment>
<evidence type="ECO:0000313" key="10">
    <source>
        <dbReference type="Proteomes" id="UP000708148"/>
    </source>
</evidence>
<dbReference type="InterPro" id="IPR031926">
    <property type="entry name" value="TMEM135_N"/>
</dbReference>
<reference evidence="9" key="1">
    <citation type="submission" date="2020-12" db="EMBL/GenBank/DDBJ databases">
        <authorList>
            <person name="Iha C."/>
        </authorList>
    </citation>
    <scope>NUCLEOTIDE SEQUENCE</scope>
</reference>
<evidence type="ECO:0000256" key="1">
    <source>
        <dbReference type="ARBA" id="ARBA00004127"/>
    </source>
</evidence>
<keyword evidence="5 7" id="KW-0472">Membrane</keyword>
<keyword evidence="10" id="KW-1185">Reference proteome</keyword>
<dbReference type="AlphaFoldDB" id="A0A8S1J131"/>
<feature type="domain" description="Transmembrane protein 135 N-terminal" evidence="8">
    <location>
        <begin position="297"/>
        <end position="417"/>
    </location>
</feature>
<comment type="subcellular location">
    <subcellularLocation>
        <location evidence="1">Endomembrane system</location>
        <topology evidence="1">Multi-pass membrane protein</topology>
    </subcellularLocation>
</comment>
<gene>
    <name evidence="9" type="ORF">OSTQU699_LOCUS5214</name>
</gene>
<dbReference type="Pfam" id="PF15982">
    <property type="entry name" value="TMEM135_C_rich"/>
    <property type="match status" value="1"/>
</dbReference>
<dbReference type="PANTHER" id="PTHR12459:SF15">
    <property type="entry name" value="TRANSMEMBRANE PROTEIN 135"/>
    <property type="match status" value="1"/>
</dbReference>
<comment type="caution">
    <text evidence="9">The sequence shown here is derived from an EMBL/GenBank/DDBJ whole genome shotgun (WGS) entry which is preliminary data.</text>
</comment>
<feature type="transmembrane region" description="Helical" evidence="7">
    <location>
        <begin position="372"/>
        <end position="393"/>
    </location>
</feature>
<keyword evidence="4 7" id="KW-1133">Transmembrane helix</keyword>
<evidence type="ECO:0000313" key="9">
    <source>
        <dbReference type="EMBL" id="CAD7699855.1"/>
    </source>
</evidence>
<sequence>MDSPSQRESHQDAAEGSRSSLGTESPSTALRPSPPQETSPGDPSPLAPPPAGGRDRTHDLDWVRVRDRLATAVVRGAAAGLVLRGGLHVLTKALRAASGPGRGGGGGDRDALLETARYTAWLGSLAGVFVGVDEGLAAIWGKERTADWRALVAGLCAGPTLLLTGTKVRHNSLAIYILFRGITLLIRCGNKSTAPPLLRSLLTPTRWVHGDTVLMCIACCQILHSFIFMPQAMPRSYVNFIRRHSGKPAYVWQAVRELVKANATTGRPSSTLPAVQGTSHLPFYTRKACELLHPGQSCLSHMVGMLPEAYVRAFPVYVPVYLVPAMIVHRKKLVTDAHRIFPRVLRGSLRSTMFLALFITLAYTGACSTHTLFGSSSLFITTSGLWITGLATLAEKKSRRMELALYCLSRATESFARCLIEWGAPIPTWLRTARLDIVMFSLATAAIMHCYSDDEGRHRDVFRSKYLNVLDFVFGNTGLHNGMIKHVPSNQDLVTAVVDGNPWIRFWKRVLWGRNGEVDRLEQPTEN</sequence>
<feature type="compositionally biased region" description="Pro residues" evidence="6">
    <location>
        <begin position="32"/>
        <end position="51"/>
    </location>
</feature>
<dbReference type="InterPro" id="IPR026749">
    <property type="entry name" value="Tmem135"/>
</dbReference>
<keyword evidence="3 7" id="KW-0812">Transmembrane</keyword>
<evidence type="ECO:0000256" key="5">
    <source>
        <dbReference type="ARBA" id="ARBA00023136"/>
    </source>
</evidence>
<dbReference type="PANTHER" id="PTHR12459">
    <property type="entry name" value="TRANSMEMBRANE PROTEIN 135-RELATED"/>
    <property type="match status" value="1"/>
</dbReference>
<dbReference type="Proteomes" id="UP000708148">
    <property type="component" value="Unassembled WGS sequence"/>
</dbReference>
<feature type="region of interest" description="Disordered" evidence="6">
    <location>
        <begin position="1"/>
        <end position="59"/>
    </location>
</feature>
<dbReference type="GO" id="GO:0012505">
    <property type="term" value="C:endomembrane system"/>
    <property type="evidence" value="ECO:0007669"/>
    <property type="project" value="UniProtKB-SubCell"/>
</dbReference>
<feature type="compositionally biased region" description="Polar residues" evidence="6">
    <location>
        <begin position="17"/>
        <end position="30"/>
    </location>
</feature>
<evidence type="ECO:0000256" key="7">
    <source>
        <dbReference type="SAM" id="Phobius"/>
    </source>
</evidence>
<evidence type="ECO:0000256" key="6">
    <source>
        <dbReference type="SAM" id="MobiDB-lite"/>
    </source>
</evidence>
<organism evidence="9 10">
    <name type="scientific">Ostreobium quekettii</name>
    <dbReference type="NCBI Taxonomy" id="121088"/>
    <lineage>
        <taxon>Eukaryota</taxon>
        <taxon>Viridiplantae</taxon>
        <taxon>Chlorophyta</taxon>
        <taxon>core chlorophytes</taxon>
        <taxon>Ulvophyceae</taxon>
        <taxon>TCBD clade</taxon>
        <taxon>Bryopsidales</taxon>
        <taxon>Ostreobineae</taxon>
        <taxon>Ostreobiaceae</taxon>
        <taxon>Ostreobium</taxon>
    </lineage>
</organism>
<dbReference type="EMBL" id="CAJHUC010001125">
    <property type="protein sequence ID" value="CAD7699855.1"/>
    <property type="molecule type" value="Genomic_DNA"/>
</dbReference>
<feature type="transmembrane region" description="Helical" evidence="7">
    <location>
        <begin position="349"/>
        <end position="366"/>
    </location>
</feature>
<evidence type="ECO:0000256" key="4">
    <source>
        <dbReference type="ARBA" id="ARBA00022989"/>
    </source>
</evidence>
<dbReference type="OrthoDB" id="291792at2759"/>
<accession>A0A8S1J131</accession>
<evidence type="ECO:0000256" key="2">
    <source>
        <dbReference type="ARBA" id="ARBA00008924"/>
    </source>
</evidence>